<evidence type="ECO:0000256" key="2">
    <source>
        <dbReference type="SAM" id="Coils"/>
    </source>
</evidence>
<dbReference type="GO" id="GO:0007165">
    <property type="term" value="P:signal transduction"/>
    <property type="evidence" value="ECO:0007669"/>
    <property type="project" value="TreeGrafter"/>
</dbReference>
<feature type="transmembrane region" description="Helical" evidence="3">
    <location>
        <begin position="309"/>
        <end position="335"/>
    </location>
</feature>
<feature type="transmembrane region" description="Helical" evidence="3">
    <location>
        <begin position="192"/>
        <end position="217"/>
    </location>
</feature>
<feature type="transmembrane region" description="Helical" evidence="3">
    <location>
        <begin position="400"/>
        <end position="421"/>
    </location>
</feature>
<dbReference type="GeneID" id="106179757"/>
<protein>
    <submittedName>
        <fullName evidence="5">Limb region 1 protein homolog</fullName>
    </submittedName>
</protein>
<dbReference type="GO" id="GO:0004888">
    <property type="term" value="F:transmembrane signaling receptor activity"/>
    <property type="evidence" value="ECO:0007669"/>
    <property type="project" value="TreeGrafter"/>
</dbReference>
<dbReference type="PANTHER" id="PTHR12625">
    <property type="entry name" value="LIPOCALIN-1 INTERACTING MEMBRANE RECEPTOR LIMR"/>
    <property type="match status" value="1"/>
</dbReference>
<organism evidence="4 5">
    <name type="scientific">Lingula anatina</name>
    <name type="common">Brachiopod</name>
    <name type="synonym">Lingula unguis</name>
    <dbReference type="NCBI Taxonomy" id="7574"/>
    <lineage>
        <taxon>Eukaryota</taxon>
        <taxon>Metazoa</taxon>
        <taxon>Spiralia</taxon>
        <taxon>Lophotrochozoa</taxon>
        <taxon>Brachiopoda</taxon>
        <taxon>Linguliformea</taxon>
        <taxon>Lingulata</taxon>
        <taxon>Lingulida</taxon>
        <taxon>Linguloidea</taxon>
        <taxon>Lingulidae</taxon>
        <taxon>Lingula</taxon>
    </lineage>
</organism>
<dbReference type="PANTHER" id="PTHR12625:SF0">
    <property type="entry name" value="PROTEIN LILIPOD"/>
    <property type="match status" value="1"/>
</dbReference>
<feature type="transmembrane region" description="Helical" evidence="3">
    <location>
        <begin position="20"/>
        <end position="40"/>
    </location>
</feature>
<dbReference type="PRINTS" id="PR01692">
    <property type="entry name" value="LIPOCALINIMR"/>
</dbReference>
<evidence type="ECO:0000313" key="5">
    <source>
        <dbReference type="RefSeq" id="XP_013418949.1"/>
    </source>
</evidence>
<feature type="transmembrane region" description="Helical" evidence="3">
    <location>
        <begin position="355"/>
        <end position="380"/>
    </location>
</feature>
<evidence type="ECO:0000256" key="3">
    <source>
        <dbReference type="SAM" id="Phobius"/>
    </source>
</evidence>
<dbReference type="STRING" id="7574.A0A1S3K926"/>
<gene>
    <name evidence="5" type="primary">LOC106179757</name>
</gene>
<keyword evidence="3" id="KW-1133">Transmembrane helix</keyword>
<keyword evidence="3" id="KW-0472">Membrane</keyword>
<keyword evidence="3" id="KW-0812">Transmembrane</keyword>
<dbReference type="Pfam" id="PF04791">
    <property type="entry name" value="LMBR1"/>
    <property type="match status" value="1"/>
</dbReference>
<dbReference type="InterPro" id="IPR008075">
    <property type="entry name" value="LIMR"/>
</dbReference>
<reference evidence="5" key="1">
    <citation type="submission" date="2025-08" db="UniProtKB">
        <authorList>
            <consortium name="RefSeq"/>
        </authorList>
    </citation>
    <scope>IDENTIFICATION</scope>
    <source>
        <tissue evidence="5">Gonads</tissue>
    </source>
</reference>
<keyword evidence="4" id="KW-1185">Reference proteome</keyword>
<comment type="similarity">
    <text evidence="1">Belongs to the LIMR family.</text>
</comment>
<feature type="transmembrane region" description="Helical" evidence="3">
    <location>
        <begin position="151"/>
        <end position="172"/>
    </location>
</feature>
<dbReference type="OrthoDB" id="5596951at2759"/>
<name>A0A1S3K926_LINAN</name>
<feature type="coiled-coil region" evidence="2">
    <location>
        <begin position="275"/>
        <end position="302"/>
    </location>
</feature>
<dbReference type="InterPro" id="IPR006876">
    <property type="entry name" value="LMBR1-like_membr_prot"/>
</dbReference>
<feature type="transmembrane region" description="Helical" evidence="3">
    <location>
        <begin position="61"/>
        <end position="84"/>
    </location>
</feature>
<dbReference type="OMA" id="KSYYIQW"/>
<keyword evidence="2" id="KW-0175">Coiled coil</keyword>
<proteinExistence type="inferred from homology"/>
<dbReference type="FunCoup" id="A0A1S3K926">
    <property type="interactions" value="1050"/>
</dbReference>
<dbReference type="KEGG" id="lak:106179757"/>
<dbReference type="AlphaFoldDB" id="A0A1S3K926"/>
<feature type="transmembrane region" description="Helical" evidence="3">
    <location>
        <begin position="104"/>
        <end position="131"/>
    </location>
</feature>
<evidence type="ECO:0000313" key="4">
    <source>
        <dbReference type="Proteomes" id="UP000085678"/>
    </source>
</evidence>
<dbReference type="InParanoid" id="A0A1S3K926"/>
<evidence type="ECO:0000256" key="1">
    <source>
        <dbReference type="ARBA" id="ARBA00010487"/>
    </source>
</evidence>
<feature type="transmembrane region" description="Helical" evidence="3">
    <location>
        <begin position="441"/>
        <end position="460"/>
    </location>
</feature>
<dbReference type="Proteomes" id="UP000085678">
    <property type="component" value="Unplaced"/>
</dbReference>
<dbReference type="GO" id="GO:0005886">
    <property type="term" value="C:plasma membrane"/>
    <property type="evidence" value="ECO:0007669"/>
    <property type="project" value="TreeGrafter"/>
</dbReference>
<accession>A0A1S3K926</accession>
<sequence>MEQDVNVREQIFHDNVREYIISALLFIFLYVCSYATCVAFRRKGEDVDTDDEDATVNRISLWCCTFTLATSVAAVLLLPISIISNEILLMYPRSYYVQWLNSSLIHGLWNFVFIFSNCAIFVLMPFAYFLLESEGFAGSKKGLMARVYETAVVLCLLGVMAFGLVFVITAVVDEDKSSRQTLWDLWDYYLPFLYSCISLLGCLALLICTPVGFARLFTVMGQLVVKPQFLRDIAEELYTTQLEEDDLKRKIKQRVTTTSNGRTIANGHNGSCNGTSELRKRLEDVQEEKQQLEKRQQISSLRRNVGYPLMMLLLLALTALSVLWVALNTLLLVFGDKKLPVGGKDIVLGLSSLSALGQVGALLEIALILYFMLASVVGFYSLRFFRRLQPKPSDTTLTQIIGNCVVILVLSSALPVLSRILGITNFDLLGEFGRLEWLGSFYLILTYNLVFVSCTALCLFTKFTATIRKEIVNRLWTALRRVKTRSWSTSQTSVSTPTVGKEE</sequence>
<dbReference type="RefSeq" id="XP_013418949.1">
    <property type="nucleotide sequence ID" value="XM_013563495.1"/>
</dbReference>